<feature type="compositionally biased region" description="Basic and acidic residues" evidence="1">
    <location>
        <begin position="42"/>
        <end position="51"/>
    </location>
</feature>
<gene>
    <name evidence="2" type="ORF">D623_10009703</name>
</gene>
<dbReference type="EMBL" id="KE162665">
    <property type="protein sequence ID" value="EPQ09166.1"/>
    <property type="molecule type" value="Genomic_DNA"/>
</dbReference>
<organism evidence="2 3">
    <name type="scientific">Myotis brandtii</name>
    <name type="common">Brandt's bat</name>
    <dbReference type="NCBI Taxonomy" id="109478"/>
    <lineage>
        <taxon>Eukaryota</taxon>
        <taxon>Metazoa</taxon>
        <taxon>Chordata</taxon>
        <taxon>Craniata</taxon>
        <taxon>Vertebrata</taxon>
        <taxon>Euteleostomi</taxon>
        <taxon>Mammalia</taxon>
        <taxon>Eutheria</taxon>
        <taxon>Laurasiatheria</taxon>
        <taxon>Chiroptera</taxon>
        <taxon>Yangochiroptera</taxon>
        <taxon>Vespertilionidae</taxon>
        <taxon>Myotis</taxon>
    </lineage>
</organism>
<keyword evidence="3" id="KW-1185">Reference proteome</keyword>
<feature type="region of interest" description="Disordered" evidence="1">
    <location>
        <begin position="19"/>
        <end position="51"/>
    </location>
</feature>
<feature type="region of interest" description="Disordered" evidence="1">
    <location>
        <begin position="58"/>
        <end position="77"/>
    </location>
</feature>
<evidence type="ECO:0000256" key="1">
    <source>
        <dbReference type="SAM" id="MobiDB-lite"/>
    </source>
</evidence>
<proteinExistence type="predicted"/>
<reference evidence="2 3" key="1">
    <citation type="journal article" date="2013" name="Nat. Commun.">
        <title>Genome analysis reveals insights into physiology and longevity of the Brandt's bat Myotis brandtii.</title>
        <authorList>
            <person name="Seim I."/>
            <person name="Fang X."/>
            <person name="Xiong Z."/>
            <person name="Lobanov A.V."/>
            <person name="Huang Z."/>
            <person name="Ma S."/>
            <person name="Feng Y."/>
            <person name="Turanov A.A."/>
            <person name="Zhu Y."/>
            <person name="Lenz T.L."/>
            <person name="Gerashchenko M.V."/>
            <person name="Fan D."/>
            <person name="Hee Yim S."/>
            <person name="Yao X."/>
            <person name="Jordan D."/>
            <person name="Xiong Y."/>
            <person name="Ma Y."/>
            <person name="Lyapunov A.N."/>
            <person name="Chen G."/>
            <person name="Kulakova O.I."/>
            <person name="Sun Y."/>
            <person name="Lee S.G."/>
            <person name="Bronson R.T."/>
            <person name="Moskalev A.A."/>
            <person name="Sunyaev S.R."/>
            <person name="Zhang G."/>
            <person name="Krogh A."/>
            <person name="Wang J."/>
            <person name="Gladyshev V.N."/>
        </authorList>
    </citation>
    <scope>NUCLEOTIDE SEQUENCE [LARGE SCALE GENOMIC DNA]</scope>
</reference>
<dbReference type="Proteomes" id="UP000052978">
    <property type="component" value="Unassembled WGS sequence"/>
</dbReference>
<evidence type="ECO:0000313" key="2">
    <source>
        <dbReference type="EMBL" id="EPQ09166.1"/>
    </source>
</evidence>
<evidence type="ECO:0000313" key="3">
    <source>
        <dbReference type="Proteomes" id="UP000052978"/>
    </source>
</evidence>
<protein>
    <submittedName>
        <fullName evidence="2">Uncharacterized protein</fullName>
    </submittedName>
</protein>
<accession>S7MX13</accession>
<dbReference type="AlphaFoldDB" id="S7MX13"/>
<name>S7MX13_MYOBR</name>
<sequence>MPRRFRRWFRGAMSSRYRRGGPCPALRTSSFNKHFSGARPGASEDSRADKSQLRVLPARWVPQTPLHPTPHDHFPQG</sequence>